<dbReference type="Gramene" id="PGSC0003DMT400087116">
    <property type="protein sequence ID" value="PGSC0003DMT400087116"/>
    <property type="gene ID" value="PGSC0003DMG400036687"/>
</dbReference>
<evidence type="ECO:0000313" key="2">
    <source>
        <dbReference type="Proteomes" id="UP000011115"/>
    </source>
</evidence>
<sequence>MPQVLCVTYVGLNLSHKRSLMISWRIKEIKKAHLSGLEKAYTDLAKSHGNFSRFHEKMKKREKKRDKMFTLIWKGVKGLWKFIREIDPLPLSTLDESNDVSVHWYEDDDVDDSEATESEKIE</sequence>
<dbReference type="Proteomes" id="UP000011115">
    <property type="component" value="Unassembled WGS sequence"/>
</dbReference>
<proteinExistence type="predicted"/>
<reference evidence="1" key="2">
    <citation type="submission" date="2015-06" db="UniProtKB">
        <authorList>
            <consortium name="EnsemblPlants"/>
        </authorList>
    </citation>
    <scope>IDENTIFICATION</scope>
    <source>
        <strain evidence="1">DM1-3 516 R44</strain>
    </source>
</reference>
<dbReference type="HOGENOM" id="CLU_2030818_0_0_1"/>
<evidence type="ECO:0000313" key="1">
    <source>
        <dbReference type="EnsemblPlants" id="PGSC0003DMT400087116"/>
    </source>
</evidence>
<dbReference type="AlphaFoldDB" id="M1DD72"/>
<reference evidence="2" key="1">
    <citation type="journal article" date="2011" name="Nature">
        <title>Genome sequence and analysis of the tuber crop potato.</title>
        <authorList>
            <consortium name="The Potato Genome Sequencing Consortium"/>
        </authorList>
    </citation>
    <scope>NUCLEOTIDE SEQUENCE [LARGE SCALE GENOMIC DNA]</scope>
    <source>
        <strain evidence="2">cv. DM1-3 516 R44</strain>
    </source>
</reference>
<accession>M1DD72</accession>
<dbReference type="EnsemblPlants" id="PGSC0003DMT400087116">
    <property type="protein sequence ID" value="PGSC0003DMT400087116"/>
    <property type="gene ID" value="PGSC0003DMG400036687"/>
</dbReference>
<organism evidence="1 2">
    <name type="scientific">Solanum tuberosum</name>
    <name type="common">Potato</name>
    <dbReference type="NCBI Taxonomy" id="4113"/>
    <lineage>
        <taxon>Eukaryota</taxon>
        <taxon>Viridiplantae</taxon>
        <taxon>Streptophyta</taxon>
        <taxon>Embryophyta</taxon>
        <taxon>Tracheophyta</taxon>
        <taxon>Spermatophyta</taxon>
        <taxon>Magnoliopsida</taxon>
        <taxon>eudicotyledons</taxon>
        <taxon>Gunneridae</taxon>
        <taxon>Pentapetalae</taxon>
        <taxon>asterids</taxon>
        <taxon>lamiids</taxon>
        <taxon>Solanales</taxon>
        <taxon>Solanaceae</taxon>
        <taxon>Solanoideae</taxon>
        <taxon>Solaneae</taxon>
        <taxon>Solanum</taxon>
    </lineage>
</organism>
<keyword evidence="2" id="KW-1185">Reference proteome</keyword>
<protein>
    <submittedName>
        <fullName evidence="1">Uncharacterized protein</fullName>
    </submittedName>
</protein>
<dbReference type="InParanoid" id="M1DD72"/>
<name>M1DD72_SOLTU</name>
<dbReference type="PaxDb" id="4113-PGSC0003DMT400087116"/>